<keyword evidence="1" id="KW-0472">Membrane</keyword>
<keyword evidence="1" id="KW-0812">Transmembrane</keyword>
<protein>
    <submittedName>
        <fullName evidence="2">Uncharacterized protein</fullName>
    </submittedName>
</protein>
<sequence length="173" mass="18292">MSAQTVMVITPAVHVAAPAPRTRGLLFWIRRYLPAEIVCTIAMLAATALVALWTDNVALLAAAAYIGETIGFYGVLAVTVYVEQRREFGGGPRTLGRTGVLLVAEFGPAEIVDSVLVRPAALIAGVWLLPDPLLGVLAGKFAADLVFYLVAAGSFSLTDRVGLRRRRETGAAA</sequence>
<name>A0A7D4PKX7_9MICO</name>
<accession>A0A7D4PKX7</accession>
<feature type="transmembrane region" description="Helical" evidence="1">
    <location>
        <begin position="59"/>
        <end position="82"/>
    </location>
</feature>
<proteinExistence type="predicted"/>
<evidence type="ECO:0000256" key="1">
    <source>
        <dbReference type="SAM" id="Phobius"/>
    </source>
</evidence>
<evidence type="ECO:0000313" key="3">
    <source>
        <dbReference type="Proteomes" id="UP000502498"/>
    </source>
</evidence>
<dbReference type="RefSeq" id="WP_172988937.1">
    <property type="nucleotide sequence ID" value="NZ_CP054038.1"/>
</dbReference>
<gene>
    <name evidence="2" type="ORF">HQM25_03225</name>
</gene>
<dbReference type="EMBL" id="CP054038">
    <property type="protein sequence ID" value="QKJ18495.1"/>
    <property type="molecule type" value="Genomic_DNA"/>
</dbReference>
<dbReference type="AlphaFoldDB" id="A0A7D4PKX7"/>
<reference evidence="2 3" key="1">
    <citation type="submission" date="2020-05" db="EMBL/GenBank/DDBJ databases">
        <title>Strain PA2F3 complete genome.</title>
        <authorList>
            <person name="Kim Y.-S."/>
            <person name="Kim S.-J."/>
            <person name="Jung H.-k."/>
            <person name="Kim S.-E."/>
            <person name="Kim K.-H."/>
        </authorList>
    </citation>
    <scope>NUCLEOTIDE SEQUENCE [LARGE SCALE GENOMIC DNA]</scope>
    <source>
        <strain evidence="2 3">PA2F3</strain>
    </source>
</reference>
<evidence type="ECO:0000313" key="2">
    <source>
        <dbReference type="EMBL" id="QKJ18495.1"/>
    </source>
</evidence>
<feature type="transmembrane region" description="Helical" evidence="1">
    <location>
        <begin position="32"/>
        <end position="53"/>
    </location>
</feature>
<keyword evidence="1" id="KW-1133">Transmembrane helix</keyword>
<organism evidence="2 3">
    <name type="scientific">Microbacterium hominis</name>
    <dbReference type="NCBI Taxonomy" id="162426"/>
    <lineage>
        <taxon>Bacteria</taxon>
        <taxon>Bacillati</taxon>
        <taxon>Actinomycetota</taxon>
        <taxon>Actinomycetes</taxon>
        <taxon>Micrococcales</taxon>
        <taxon>Microbacteriaceae</taxon>
        <taxon>Microbacterium</taxon>
    </lineage>
</organism>
<dbReference type="Proteomes" id="UP000502498">
    <property type="component" value="Chromosome"/>
</dbReference>